<dbReference type="NCBIfam" id="TIGR01084">
    <property type="entry name" value="mutY"/>
    <property type="match status" value="1"/>
</dbReference>
<dbReference type="GO" id="GO:0000701">
    <property type="term" value="F:purine-specific mismatch base pair DNA N-glycosylase activity"/>
    <property type="evidence" value="ECO:0007669"/>
    <property type="project" value="UniProtKB-EC"/>
</dbReference>
<dbReference type="InterPro" id="IPR044298">
    <property type="entry name" value="MIG/MutY"/>
</dbReference>
<comment type="catalytic activity">
    <reaction evidence="1 14">
        <text>Hydrolyzes free adenine bases from 7,8-dihydro-8-oxoguanine:adenine mismatched double-stranded DNA, leaving an apurinic site.</text>
        <dbReference type="EC" id="3.2.2.31"/>
    </reaction>
</comment>
<proteinExistence type="inferred from homology"/>
<dbReference type="GO" id="GO:0034039">
    <property type="term" value="F:8-oxo-7,8-dihydroguanine DNA N-glycosylase activity"/>
    <property type="evidence" value="ECO:0007669"/>
    <property type="project" value="TreeGrafter"/>
</dbReference>
<name>A0A0M6WY44_9FIRM</name>
<dbReference type="GO" id="GO:0006284">
    <property type="term" value="P:base-excision repair"/>
    <property type="evidence" value="ECO:0007669"/>
    <property type="project" value="UniProtKB-UniRule"/>
</dbReference>
<dbReference type="Pfam" id="PF00633">
    <property type="entry name" value="HHH"/>
    <property type="match status" value="1"/>
</dbReference>
<comment type="similarity">
    <text evidence="3 14">Belongs to the Nth/MutY family.</text>
</comment>
<evidence type="ECO:0000256" key="10">
    <source>
        <dbReference type="ARBA" id="ARBA00023004"/>
    </source>
</evidence>
<evidence type="ECO:0000256" key="13">
    <source>
        <dbReference type="ARBA" id="ARBA00023295"/>
    </source>
</evidence>
<keyword evidence="9" id="KW-0378">Hydrolase</keyword>
<dbReference type="Gene3D" id="1.10.1670.10">
    <property type="entry name" value="Helix-hairpin-Helix base-excision DNA repair enzymes (C-terminal)"/>
    <property type="match status" value="1"/>
</dbReference>
<dbReference type="AlphaFoldDB" id="A0A0M6WY44"/>
<keyword evidence="8 14" id="KW-0227">DNA damage</keyword>
<dbReference type="Pfam" id="PF14815">
    <property type="entry name" value="NUDIX_4"/>
    <property type="match status" value="1"/>
</dbReference>
<dbReference type="OrthoDB" id="9802365at2"/>
<dbReference type="GO" id="GO:0046872">
    <property type="term" value="F:metal ion binding"/>
    <property type="evidence" value="ECO:0007669"/>
    <property type="project" value="UniProtKB-UniRule"/>
</dbReference>
<keyword evidence="7" id="KW-0479">Metal-binding</keyword>
<keyword evidence="6" id="KW-0004">4Fe-4S</keyword>
<dbReference type="GO" id="GO:0006298">
    <property type="term" value="P:mismatch repair"/>
    <property type="evidence" value="ECO:0007669"/>
    <property type="project" value="TreeGrafter"/>
</dbReference>
<dbReference type="GO" id="GO:0051539">
    <property type="term" value="F:4 iron, 4 sulfur cluster binding"/>
    <property type="evidence" value="ECO:0007669"/>
    <property type="project" value="UniProtKB-UniRule"/>
</dbReference>
<comment type="function">
    <text evidence="2">Adenine glycosylase active on G-A mispairs. MutY also corrects error-prone DNA synthesis past GO lesions which are due to the oxidatively damaged form of guanine: 7,8-dihydro-8-oxoguanine (8-oxo-dGTP).</text>
</comment>
<evidence type="ECO:0000256" key="8">
    <source>
        <dbReference type="ARBA" id="ARBA00022763"/>
    </source>
</evidence>
<dbReference type="InterPro" id="IPR000445">
    <property type="entry name" value="HhH_motif"/>
</dbReference>
<sequence>MITDYNLQILIEPLLHWFAGHARVLPWREEPTPYRVWVSEIMLQQTRVEAVKPYFERFTKRLPDVEALAECPEDELLKLWEGLGYYNRVRNMQKAAIQVMEEHGGKLPADYEKLLKLKGIGSYTAGAIASIAYQIPVPAVDGNVFRILTRVAADDTDIMKPSFRTLLEKELREVMQGMEMPGAFNQALMELGATVCVPNGAPLCEQCPWNSLCLARKEGRIAELPVRTKAKARRIEKRTVLVIRDNDKVAIRKRPEKGLLAGLYELPNVVGRYSQDEIVHLVKDMHLSPIRVQKLENAKHIFSHIEWQMEGYAILVEEAGFDAEAEKMAENHLIFVDAEKSQENYAIPSAFAAYAKYMGIRLGNEKFLETD</sequence>
<dbReference type="InterPro" id="IPR029119">
    <property type="entry name" value="MutY_C"/>
</dbReference>
<keyword evidence="10 14" id="KW-0408">Iron</keyword>
<dbReference type="EMBL" id="CVRS01000103">
    <property type="protein sequence ID" value="CRL42388.1"/>
    <property type="molecule type" value="Genomic_DNA"/>
</dbReference>
<dbReference type="InterPro" id="IPR003265">
    <property type="entry name" value="HhH-GPD_domain"/>
</dbReference>
<evidence type="ECO:0000256" key="1">
    <source>
        <dbReference type="ARBA" id="ARBA00000843"/>
    </source>
</evidence>
<dbReference type="InterPro" id="IPR011257">
    <property type="entry name" value="DNA_glycosylase"/>
</dbReference>
<dbReference type="Gene3D" id="1.10.340.30">
    <property type="entry name" value="Hypothetical protein, domain 2"/>
    <property type="match status" value="1"/>
</dbReference>
<keyword evidence="12" id="KW-0234">DNA repair</keyword>
<dbReference type="GO" id="GO:0035485">
    <property type="term" value="F:adenine/guanine mispair binding"/>
    <property type="evidence" value="ECO:0007669"/>
    <property type="project" value="TreeGrafter"/>
</dbReference>
<dbReference type="STRING" id="360807.ERS852392_01031"/>
<dbReference type="SMART" id="SM00478">
    <property type="entry name" value="ENDO3c"/>
    <property type="match status" value="1"/>
</dbReference>
<dbReference type="InterPro" id="IPR023170">
    <property type="entry name" value="HhH_base_excis_C"/>
</dbReference>
<evidence type="ECO:0000313" key="17">
    <source>
        <dbReference type="Proteomes" id="UP000049828"/>
    </source>
</evidence>
<evidence type="ECO:0000256" key="14">
    <source>
        <dbReference type="RuleBase" id="RU365096"/>
    </source>
</evidence>
<evidence type="ECO:0000256" key="6">
    <source>
        <dbReference type="ARBA" id="ARBA00022485"/>
    </source>
</evidence>
<dbReference type="EC" id="3.2.2.31" evidence="4 14"/>
<dbReference type="FunFam" id="1.10.340.30:FF:000002">
    <property type="entry name" value="Adenine DNA glycosylase"/>
    <property type="match status" value="1"/>
</dbReference>
<dbReference type="SUPFAM" id="SSF48150">
    <property type="entry name" value="DNA-glycosylase"/>
    <property type="match status" value="1"/>
</dbReference>
<evidence type="ECO:0000256" key="9">
    <source>
        <dbReference type="ARBA" id="ARBA00022801"/>
    </source>
</evidence>
<evidence type="ECO:0000256" key="3">
    <source>
        <dbReference type="ARBA" id="ARBA00008343"/>
    </source>
</evidence>
<dbReference type="SUPFAM" id="SSF55811">
    <property type="entry name" value="Nudix"/>
    <property type="match status" value="1"/>
</dbReference>
<accession>A0A0M6WY44</accession>
<dbReference type="InterPro" id="IPR015797">
    <property type="entry name" value="NUDIX_hydrolase-like_dom_sf"/>
</dbReference>
<dbReference type="RefSeq" id="WP_021923586.1">
    <property type="nucleotide sequence ID" value="NZ_CVRS01000103.1"/>
</dbReference>
<dbReference type="Proteomes" id="UP000049828">
    <property type="component" value="Unassembled WGS sequence"/>
</dbReference>
<dbReference type="Pfam" id="PF00730">
    <property type="entry name" value="HhH-GPD"/>
    <property type="match status" value="1"/>
</dbReference>
<dbReference type="Gene3D" id="3.90.79.10">
    <property type="entry name" value="Nucleoside Triphosphate Pyrophosphohydrolase"/>
    <property type="match status" value="1"/>
</dbReference>
<evidence type="ECO:0000256" key="11">
    <source>
        <dbReference type="ARBA" id="ARBA00023014"/>
    </source>
</evidence>
<organism evidence="16 17">
    <name type="scientific">Roseburia inulinivorans</name>
    <dbReference type="NCBI Taxonomy" id="360807"/>
    <lineage>
        <taxon>Bacteria</taxon>
        <taxon>Bacillati</taxon>
        <taxon>Bacillota</taxon>
        <taxon>Clostridia</taxon>
        <taxon>Lachnospirales</taxon>
        <taxon>Lachnospiraceae</taxon>
        <taxon>Roseburia</taxon>
    </lineage>
</organism>
<keyword evidence="17" id="KW-1185">Reference proteome</keyword>
<dbReference type="InterPro" id="IPR005760">
    <property type="entry name" value="A/G_AdeGlyc_MutY"/>
</dbReference>
<dbReference type="PANTHER" id="PTHR42944">
    <property type="entry name" value="ADENINE DNA GLYCOSYLASE"/>
    <property type="match status" value="1"/>
</dbReference>
<evidence type="ECO:0000256" key="5">
    <source>
        <dbReference type="ARBA" id="ARBA00022023"/>
    </source>
</evidence>
<comment type="cofactor">
    <cofactor evidence="14">
        <name>[4Fe-4S] cluster</name>
        <dbReference type="ChEBI" id="CHEBI:49883"/>
    </cofactor>
    <text evidence="14">Binds 1 [4Fe-4S] cluster.</text>
</comment>
<protein>
    <recommendedName>
        <fullName evidence="5 14">Adenine DNA glycosylase</fullName>
        <ecNumber evidence="4 14">3.2.2.31</ecNumber>
    </recommendedName>
</protein>
<evidence type="ECO:0000256" key="2">
    <source>
        <dbReference type="ARBA" id="ARBA00002933"/>
    </source>
</evidence>
<gene>
    <name evidence="16" type="ORF">RIL183_31851</name>
</gene>
<dbReference type="GO" id="GO:0032357">
    <property type="term" value="F:oxidized purine DNA binding"/>
    <property type="evidence" value="ECO:0007669"/>
    <property type="project" value="TreeGrafter"/>
</dbReference>
<keyword evidence="11" id="KW-0411">Iron-sulfur</keyword>
<dbReference type="CDD" id="cd00056">
    <property type="entry name" value="ENDO3c"/>
    <property type="match status" value="1"/>
</dbReference>
<evidence type="ECO:0000256" key="12">
    <source>
        <dbReference type="ARBA" id="ARBA00023204"/>
    </source>
</evidence>
<feature type="domain" description="HhH-GPD" evidence="15">
    <location>
        <begin position="42"/>
        <end position="194"/>
    </location>
</feature>
<dbReference type="CDD" id="cd03431">
    <property type="entry name" value="NUDIX_DNA_Glycosylase_C-MutY"/>
    <property type="match status" value="1"/>
</dbReference>
<keyword evidence="13 14" id="KW-0326">Glycosidase</keyword>
<evidence type="ECO:0000313" key="16">
    <source>
        <dbReference type="EMBL" id="CRL42388.1"/>
    </source>
</evidence>
<reference evidence="17" key="1">
    <citation type="submission" date="2015-05" db="EMBL/GenBank/DDBJ databases">
        <authorList>
            <consortium name="Pathogen Informatics"/>
        </authorList>
    </citation>
    <scope>NUCLEOTIDE SEQUENCE [LARGE SCALE GENOMIC DNA]</scope>
    <source>
        <strain evidence="17">L1-83</strain>
    </source>
</reference>
<evidence type="ECO:0000256" key="7">
    <source>
        <dbReference type="ARBA" id="ARBA00022723"/>
    </source>
</evidence>
<dbReference type="PANTHER" id="PTHR42944:SF1">
    <property type="entry name" value="ADENINE DNA GLYCOSYLASE"/>
    <property type="match status" value="1"/>
</dbReference>
<evidence type="ECO:0000256" key="4">
    <source>
        <dbReference type="ARBA" id="ARBA00012045"/>
    </source>
</evidence>
<evidence type="ECO:0000259" key="15">
    <source>
        <dbReference type="SMART" id="SM00478"/>
    </source>
</evidence>